<feature type="transmembrane region" description="Helical" evidence="6">
    <location>
        <begin position="400"/>
        <end position="421"/>
    </location>
</feature>
<feature type="transmembrane region" description="Helical" evidence="6">
    <location>
        <begin position="151"/>
        <end position="179"/>
    </location>
</feature>
<evidence type="ECO:0000256" key="4">
    <source>
        <dbReference type="ARBA" id="ARBA00022989"/>
    </source>
</evidence>
<dbReference type="EMBL" id="CP006763">
    <property type="protein sequence ID" value="AGY76723.1"/>
    <property type="molecule type" value="Genomic_DNA"/>
</dbReference>
<proteinExistence type="predicted"/>
<feature type="transmembrane region" description="Helical" evidence="6">
    <location>
        <begin position="278"/>
        <end position="299"/>
    </location>
</feature>
<evidence type="ECO:0000256" key="6">
    <source>
        <dbReference type="SAM" id="Phobius"/>
    </source>
</evidence>
<dbReference type="InterPro" id="IPR020846">
    <property type="entry name" value="MFS_dom"/>
</dbReference>
<evidence type="ECO:0000256" key="5">
    <source>
        <dbReference type="ARBA" id="ARBA00023136"/>
    </source>
</evidence>
<dbReference type="InterPro" id="IPR051337">
    <property type="entry name" value="OPA_Antiporter"/>
</dbReference>
<evidence type="ECO:0000256" key="2">
    <source>
        <dbReference type="ARBA" id="ARBA00022448"/>
    </source>
</evidence>
<dbReference type="PANTHER" id="PTHR43826:SF3">
    <property type="entry name" value="GLUCOSE-6-PHOSPHATE EXCHANGER SLC37A4"/>
    <property type="match status" value="1"/>
</dbReference>
<dbReference type="SUPFAM" id="SSF103473">
    <property type="entry name" value="MFS general substrate transporter"/>
    <property type="match status" value="1"/>
</dbReference>
<dbReference type="InterPro" id="IPR011701">
    <property type="entry name" value="MFS"/>
</dbReference>
<dbReference type="PANTHER" id="PTHR43826">
    <property type="entry name" value="GLUCOSE-6-PHOSPHATE EXCHANGER SLC37A4"/>
    <property type="match status" value="1"/>
</dbReference>
<reference evidence="9" key="1">
    <citation type="journal article" date="2014" name="Biotechnol. Biofuels">
        <title>Comparison of single-molecule sequencing and hybrid approaches for finishing the genome of Clostridium autoethanogenum and analysis of CRISPR systems in industrial relevant Clostridia.</title>
        <authorList>
            <person name="Brown S.D."/>
            <person name="Nagaraju S."/>
            <person name="Utturkar S."/>
            <person name="De Tissera S."/>
            <person name="Segovia S."/>
            <person name="Mitchell W."/>
            <person name="Land M.L."/>
            <person name="Dassanayake A."/>
            <person name="Kopke M."/>
        </authorList>
    </citation>
    <scope>NUCLEOTIDE SEQUENCE [LARGE SCALE GENOMIC DNA]</scope>
    <source>
        <strain evidence="9">DSM 10061</strain>
    </source>
</reference>
<feature type="transmembrane region" description="Helical" evidence="6">
    <location>
        <begin position="242"/>
        <end position="266"/>
    </location>
</feature>
<feature type="transmembrane region" description="Helical" evidence="6">
    <location>
        <begin position="311"/>
        <end position="329"/>
    </location>
</feature>
<evidence type="ECO:0000259" key="7">
    <source>
        <dbReference type="PROSITE" id="PS50850"/>
    </source>
</evidence>
<comment type="subcellular location">
    <subcellularLocation>
        <location evidence="1">Cell membrane</location>
        <topology evidence="1">Multi-pass membrane protein</topology>
    </subcellularLocation>
</comment>
<evidence type="ECO:0000256" key="1">
    <source>
        <dbReference type="ARBA" id="ARBA00004651"/>
    </source>
</evidence>
<gene>
    <name evidence="8" type="ORF">CAETHG_2514</name>
</gene>
<feature type="transmembrane region" description="Helical" evidence="6">
    <location>
        <begin position="60"/>
        <end position="79"/>
    </location>
</feature>
<keyword evidence="9" id="KW-1185">Reference proteome</keyword>
<keyword evidence="3 6" id="KW-0812">Transmembrane</keyword>
<protein>
    <submittedName>
        <fullName evidence="8">MFS transporter</fullName>
    </submittedName>
</protein>
<evidence type="ECO:0000313" key="9">
    <source>
        <dbReference type="Proteomes" id="UP000017590"/>
    </source>
</evidence>
<feature type="domain" description="Major facilitator superfamily (MFS) profile" evidence="7">
    <location>
        <begin position="22"/>
        <end position="426"/>
    </location>
</feature>
<organism evidence="8 9">
    <name type="scientific">Clostridium autoethanogenum DSM 10061</name>
    <dbReference type="NCBI Taxonomy" id="1341692"/>
    <lineage>
        <taxon>Bacteria</taxon>
        <taxon>Bacillati</taxon>
        <taxon>Bacillota</taxon>
        <taxon>Clostridia</taxon>
        <taxon>Eubacteriales</taxon>
        <taxon>Clostridiaceae</taxon>
        <taxon>Clostridium</taxon>
    </lineage>
</organism>
<evidence type="ECO:0000256" key="3">
    <source>
        <dbReference type="ARBA" id="ARBA00022692"/>
    </source>
</evidence>
<feature type="transmembrane region" description="Helical" evidence="6">
    <location>
        <begin position="335"/>
        <end position="355"/>
    </location>
</feature>
<dbReference type="Gene3D" id="1.20.1250.20">
    <property type="entry name" value="MFS general substrate transporter like domains"/>
    <property type="match status" value="2"/>
</dbReference>
<dbReference type="InterPro" id="IPR036259">
    <property type="entry name" value="MFS_trans_sf"/>
</dbReference>
<accession>A0ABM5NW86</accession>
<evidence type="ECO:0000313" key="8">
    <source>
        <dbReference type="EMBL" id="AGY76723.1"/>
    </source>
</evidence>
<dbReference type="PROSITE" id="PS50850">
    <property type="entry name" value="MFS"/>
    <property type="match status" value="1"/>
</dbReference>
<name>A0ABM5NW86_9CLOT</name>
<feature type="transmembrane region" description="Helical" evidence="6">
    <location>
        <begin position="185"/>
        <end position="204"/>
    </location>
</feature>
<dbReference type="Pfam" id="PF07690">
    <property type="entry name" value="MFS_1"/>
    <property type="match status" value="1"/>
</dbReference>
<sequence length="427" mass="46538">MQANTCKRIQDNNGYYKYSWAILIIMICAYFVDMFMRYNIPTVIPTLMKTYKWDAATVGWVDSSYLWAYALMQMPWAYISERWLGARWTITVGTGLIVFSSIVFAFNISNIGVGIVARALIGAGAAAIWVPANPMLARWFAPSHRGLQTGILGIGGTLGTFVGGACMPALLSSFCFFGLPNIQSGFLLSAIPGLLILFIVPNIIKNRPEEIGLVSLDNQTKTEQTNNEPSIGYIMKHSPYPYIMGIVYAGFLGTQYFVFTWFATYLGKVYMVNVKSAALLWALSATLPSVISQPLSGMISDKIGHKKATSAALFLAATFSLVFVFIALMGNRLPLAVTMTVMVLFALFVNMWVLAWPFTTMMFPTKAGAVVGGFMNTVAQLVGAAAPVISGYIIRGTNSYVGVFALGAVCALSGFIASLFLKEHRVV</sequence>
<feature type="transmembrane region" description="Helical" evidence="6">
    <location>
        <begin position="367"/>
        <end position="394"/>
    </location>
</feature>
<dbReference type="Proteomes" id="UP000017590">
    <property type="component" value="Chromosome"/>
</dbReference>
<feature type="transmembrane region" description="Helical" evidence="6">
    <location>
        <begin position="20"/>
        <end position="40"/>
    </location>
</feature>
<feature type="transmembrane region" description="Helical" evidence="6">
    <location>
        <begin position="111"/>
        <end position="130"/>
    </location>
</feature>
<keyword evidence="5 6" id="KW-0472">Membrane</keyword>
<keyword evidence="4 6" id="KW-1133">Transmembrane helix</keyword>
<feature type="transmembrane region" description="Helical" evidence="6">
    <location>
        <begin position="86"/>
        <end position="105"/>
    </location>
</feature>
<keyword evidence="2" id="KW-0813">Transport</keyword>
<dbReference type="RefSeq" id="WP_023162660.1">
    <property type="nucleotide sequence ID" value="NC_022592.1"/>
</dbReference>